<dbReference type="SMART" id="SM00359">
    <property type="entry name" value="PUA"/>
    <property type="match status" value="1"/>
</dbReference>
<evidence type="ECO:0000313" key="2">
    <source>
        <dbReference type="EMBL" id="PSN84444.1"/>
    </source>
</evidence>
<sequence length="162" mass="18373">MNKWNEEIFRRKIKELLNFQYGRPVGDFISSQELFFKTSISTGRLKYVYTTNGKLLVSIRPDGYALLEKAALELLQKANVVKKKLIVKKEATDFILRGKDVLVSNVERFVGKFNLGEDVIVANESDLLACGQLVLLPSEVKFFKRGVVVKNRFGVKVGNQNS</sequence>
<dbReference type="InterPro" id="IPR038250">
    <property type="entry name" value="TGT_C2_sf"/>
</dbReference>
<dbReference type="SUPFAM" id="SSF88697">
    <property type="entry name" value="PUA domain-like"/>
    <property type="match status" value="1"/>
</dbReference>
<dbReference type="Pfam" id="PF01472">
    <property type="entry name" value="PUA"/>
    <property type="match status" value="1"/>
</dbReference>
<dbReference type="Pfam" id="PF14810">
    <property type="entry name" value="TGT_C2"/>
    <property type="match status" value="1"/>
</dbReference>
<dbReference type="Proteomes" id="UP000240880">
    <property type="component" value="Unassembled WGS sequence"/>
</dbReference>
<dbReference type="GO" id="GO:0003723">
    <property type="term" value="F:RNA binding"/>
    <property type="evidence" value="ECO:0007669"/>
    <property type="project" value="InterPro"/>
</dbReference>
<dbReference type="PROSITE" id="PS50890">
    <property type="entry name" value="PUA"/>
    <property type="match status" value="1"/>
</dbReference>
<name>A0A2R6ADH4_9ARCH</name>
<gene>
    <name evidence="2" type="ORF">B9Q01_00865</name>
</gene>
<dbReference type="InterPro" id="IPR004521">
    <property type="entry name" value="Uncharacterised_CHP00451"/>
</dbReference>
<dbReference type="Gene3D" id="2.30.130.10">
    <property type="entry name" value="PUA domain"/>
    <property type="match status" value="1"/>
</dbReference>
<dbReference type="InterPro" id="IPR029402">
    <property type="entry name" value="TGT_C2"/>
</dbReference>
<dbReference type="InterPro" id="IPR015947">
    <property type="entry name" value="PUA-like_sf"/>
</dbReference>
<dbReference type="EMBL" id="NEXC01000003">
    <property type="protein sequence ID" value="PSN84444.1"/>
    <property type="molecule type" value="Genomic_DNA"/>
</dbReference>
<dbReference type="AlphaFoldDB" id="A0A2R6ADH4"/>
<evidence type="ECO:0000259" key="1">
    <source>
        <dbReference type="SMART" id="SM00359"/>
    </source>
</evidence>
<comment type="caution">
    <text evidence="2">The sequence shown here is derived from an EMBL/GenBank/DDBJ whole genome shotgun (WGS) entry which is preliminary data.</text>
</comment>
<evidence type="ECO:0000313" key="3">
    <source>
        <dbReference type="Proteomes" id="UP000240880"/>
    </source>
</evidence>
<dbReference type="InterPro" id="IPR002478">
    <property type="entry name" value="PUA"/>
</dbReference>
<accession>A0A2R6ADH4</accession>
<proteinExistence type="predicted"/>
<organism evidence="2 3">
    <name type="scientific">Candidatus Marsarchaeota G1 archaeon OSP_D</name>
    <dbReference type="NCBI Taxonomy" id="1978155"/>
    <lineage>
        <taxon>Archaea</taxon>
        <taxon>Candidatus Marsarchaeota</taxon>
        <taxon>Candidatus Marsarchaeota group 1</taxon>
    </lineage>
</organism>
<dbReference type="Gene3D" id="3.10.450.90">
    <property type="entry name" value="ArcTGT, C2 domain"/>
    <property type="match status" value="1"/>
</dbReference>
<dbReference type="SUPFAM" id="SSF88802">
    <property type="entry name" value="Pre-PUA domain"/>
    <property type="match status" value="1"/>
</dbReference>
<feature type="domain" description="PUA" evidence="1">
    <location>
        <begin position="83"/>
        <end position="156"/>
    </location>
</feature>
<dbReference type="NCBIfam" id="TIGR00451">
    <property type="entry name" value="unchar_dom_2"/>
    <property type="match status" value="1"/>
</dbReference>
<dbReference type="InterPro" id="IPR036974">
    <property type="entry name" value="PUA_sf"/>
</dbReference>
<reference evidence="2 3" key="1">
    <citation type="submission" date="2017-04" db="EMBL/GenBank/DDBJ databases">
        <title>Novel microbial lineages endemic to geothermal iron-oxide mats fill important gaps in the evolutionary history of Archaea.</title>
        <authorList>
            <person name="Jay Z.J."/>
            <person name="Beam J.P."/>
            <person name="Dlakic M."/>
            <person name="Rusch D.B."/>
            <person name="Kozubal M.A."/>
            <person name="Inskeep W.P."/>
        </authorList>
    </citation>
    <scope>NUCLEOTIDE SEQUENCE [LARGE SCALE GENOMIC DNA]</scope>
    <source>
        <strain evidence="2">OSP_D</strain>
    </source>
</reference>
<protein>
    <recommendedName>
        <fullName evidence="1">PUA domain-containing protein</fullName>
    </recommendedName>
</protein>